<dbReference type="SUPFAM" id="SSF54171">
    <property type="entry name" value="DNA-binding domain"/>
    <property type="match status" value="1"/>
</dbReference>
<dbReference type="PANTHER" id="PTHR31839">
    <property type="entry name" value="DEHYDRATION-RESPONSIVE ELEMENT-BINDING PROTEIN 1D"/>
    <property type="match status" value="1"/>
</dbReference>
<dbReference type="InterPro" id="IPR016177">
    <property type="entry name" value="DNA-bd_dom_sf"/>
</dbReference>
<dbReference type="SMART" id="SM00380">
    <property type="entry name" value="AP2"/>
    <property type="match status" value="1"/>
</dbReference>
<dbReference type="GO" id="GO:0003677">
    <property type="term" value="F:DNA binding"/>
    <property type="evidence" value="ECO:0007669"/>
    <property type="project" value="UniProtKB-KW"/>
</dbReference>
<dbReference type="GO" id="GO:0003700">
    <property type="term" value="F:DNA-binding transcription factor activity"/>
    <property type="evidence" value="ECO:0007669"/>
    <property type="project" value="InterPro"/>
</dbReference>
<evidence type="ECO:0000256" key="6">
    <source>
        <dbReference type="ARBA" id="ARBA00023242"/>
    </source>
</evidence>
<dbReference type="InParanoid" id="A0A7I4D1M1"/>
<evidence type="ECO:0000256" key="3">
    <source>
        <dbReference type="ARBA" id="ARBA00023125"/>
    </source>
</evidence>
<keyword evidence="3" id="KW-0238">DNA-binding</keyword>
<name>A0A7I4D1M1_PHYPA</name>
<dbReference type="InterPro" id="IPR001471">
    <property type="entry name" value="AP2/ERF_dom"/>
</dbReference>
<dbReference type="AlphaFoldDB" id="A0A7I4D1M1"/>
<comment type="similarity">
    <text evidence="7">Belongs to the AP2/ERF transcription factor family. ERF subfamily.</text>
</comment>
<evidence type="ECO:0000256" key="4">
    <source>
        <dbReference type="ARBA" id="ARBA00023159"/>
    </source>
</evidence>
<dbReference type="Proteomes" id="UP000006727">
    <property type="component" value="Chromosome 2"/>
</dbReference>
<dbReference type="PROSITE" id="PS51032">
    <property type="entry name" value="AP2_ERF"/>
    <property type="match status" value="1"/>
</dbReference>
<dbReference type="Gramene" id="Pp3c2_25760V3.4">
    <property type="protein sequence ID" value="Pp3c2_25760V3.4"/>
    <property type="gene ID" value="Pp3c2_25760"/>
</dbReference>
<evidence type="ECO:0000256" key="8">
    <source>
        <dbReference type="SAM" id="MobiDB-lite"/>
    </source>
</evidence>
<accession>A0A7I4D1M1</accession>
<evidence type="ECO:0000256" key="7">
    <source>
        <dbReference type="ARBA" id="ARBA00024343"/>
    </source>
</evidence>
<feature type="domain" description="AP2/ERF" evidence="9">
    <location>
        <begin position="76"/>
        <end position="137"/>
    </location>
</feature>
<gene>
    <name evidence="10" type="primary">LOC112294981</name>
</gene>
<dbReference type="EnsemblPlants" id="Pp3c2_25760V3.4">
    <property type="protein sequence ID" value="Pp3c2_25760V3.4"/>
    <property type="gene ID" value="Pp3c2_25760"/>
</dbReference>
<dbReference type="GO" id="GO:0005634">
    <property type="term" value="C:nucleus"/>
    <property type="evidence" value="ECO:0007669"/>
    <property type="project" value="UniProtKB-SubCell"/>
</dbReference>
<evidence type="ECO:0000256" key="2">
    <source>
        <dbReference type="ARBA" id="ARBA00023015"/>
    </source>
</evidence>
<reference evidence="10 11" key="2">
    <citation type="journal article" date="2018" name="Plant J.">
        <title>The Physcomitrella patens chromosome-scale assembly reveals moss genome structure and evolution.</title>
        <authorList>
            <person name="Lang D."/>
            <person name="Ullrich K.K."/>
            <person name="Murat F."/>
            <person name="Fuchs J."/>
            <person name="Jenkins J."/>
            <person name="Haas F.B."/>
            <person name="Piednoel M."/>
            <person name="Gundlach H."/>
            <person name="Van Bel M."/>
            <person name="Meyberg R."/>
            <person name="Vives C."/>
            <person name="Morata J."/>
            <person name="Symeonidi A."/>
            <person name="Hiss M."/>
            <person name="Muchero W."/>
            <person name="Kamisugi Y."/>
            <person name="Saleh O."/>
            <person name="Blanc G."/>
            <person name="Decker E.L."/>
            <person name="van Gessel N."/>
            <person name="Grimwood J."/>
            <person name="Hayes R.D."/>
            <person name="Graham S.W."/>
            <person name="Gunter L.E."/>
            <person name="McDaniel S.F."/>
            <person name="Hoernstein S.N.W."/>
            <person name="Larsson A."/>
            <person name="Li F.W."/>
            <person name="Perroud P.F."/>
            <person name="Phillips J."/>
            <person name="Ranjan P."/>
            <person name="Rokshar D.S."/>
            <person name="Rothfels C.J."/>
            <person name="Schneider L."/>
            <person name="Shu S."/>
            <person name="Stevenson D.W."/>
            <person name="Thummler F."/>
            <person name="Tillich M."/>
            <person name="Villarreal Aguilar J.C."/>
            <person name="Widiez T."/>
            <person name="Wong G.K."/>
            <person name="Wymore A."/>
            <person name="Zhang Y."/>
            <person name="Zimmer A.D."/>
            <person name="Quatrano R.S."/>
            <person name="Mayer K.F.X."/>
            <person name="Goodstein D."/>
            <person name="Casacuberta J.M."/>
            <person name="Vandepoele K."/>
            <person name="Reski R."/>
            <person name="Cuming A.C."/>
            <person name="Tuskan G.A."/>
            <person name="Maumus F."/>
            <person name="Salse J."/>
            <person name="Schmutz J."/>
            <person name="Rensing S.A."/>
        </authorList>
    </citation>
    <scope>NUCLEOTIDE SEQUENCE [LARGE SCALE GENOMIC DNA]</scope>
    <source>
        <strain evidence="10 11">cv. Gransden 2004</strain>
    </source>
</reference>
<keyword evidence="5" id="KW-0804">Transcription</keyword>
<keyword evidence="2" id="KW-0805">Transcription regulation</keyword>
<reference evidence="10 11" key="1">
    <citation type="journal article" date="2008" name="Science">
        <title>The Physcomitrella genome reveals evolutionary insights into the conquest of land by plants.</title>
        <authorList>
            <person name="Rensing S."/>
            <person name="Lang D."/>
            <person name="Zimmer A."/>
            <person name="Terry A."/>
            <person name="Salamov A."/>
            <person name="Shapiro H."/>
            <person name="Nishiyama T."/>
            <person name="Perroud P.-F."/>
            <person name="Lindquist E."/>
            <person name="Kamisugi Y."/>
            <person name="Tanahashi T."/>
            <person name="Sakakibara K."/>
            <person name="Fujita T."/>
            <person name="Oishi K."/>
            <person name="Shin-I T."/>
            <person name="Kuroki Y."/>
            <person name="Toyoda A."/>
            <person name="Suzuki Y."/>
            <person name="Hashimoto A."/>
            <person name="Yamaguchi K."/>
            <person name="Sugano A."/>
            <person name="Kohara Y."/>
            <person name="Fujiyama A."/>
            <person name="Anterola A."/>
            <person name="Aoki S."/>
            <person name="Ashton N."/>
            <person name="Barbazuk W.B."/>
            <person name="Barker E."/>
            <person name="Bennetzen J."/>
            <person name="Bezanilla M."/>
            <person name="Blankenship R."/>
            <person name="Cho S.H."/>
            <person name="Dutcher S."/>
            <person name="Estelle M."/>
            <person name="Fawcett J.A."/>
            <person name="Gundlach H."/>
            <person name="Hanada K."/>
            <person name="Heyl A."/>
            <person name="Hicks K.A."/>
            <person name="Hugh J."/>
            <person name="Lohr M."/>
            <person name="Mayer K."/>
            <person name="Melkozernov A."/>
            <person name="Murata T."/>
            <person name="Nelson D."/>
            <person name="Pils B."/>
            <person name="Prigge M."/>
            <person name="Reiss B."/>
            <person name="Renner T."/>
            <person name="Rombauts S."/>
            <person name="Rushton P."/>
            <person name="Sanderfoot A."/>
            <person name="Schween G."/>
            <person name="Shiu S.-H."/>
            <person name="Stueber K."/>
            <person name="Theodoulou F.L."/>
            <person name="Tu H."/>
            <person name="Van de Peer Y."/>
            <person name="Verrier P.J."/>
            <person name="Waters E."/>
            <person name="Wood A."/>
            <person name="Yang L."/>
            <person name="Cove D."/>
            <person name="Cuming A."/>
            <person name="Hasebe M."/>
            <person name="Lucas S."/>
            <person name="Mishler D.B."/>
            <person name="Reski R."/>
            <person name="Grigoriev I."/>
            <person name="Quatrano R.S."/>
            <person name="Boore J.L."/>
        </authorList>
    </citation>
    <scope>NUCLEOTIDE SEQUENCE [LARGE SCALE GENOMIC DNA]</scope>
    <source>
        <strain evidence="10 11">cv. Gransden 2004</strain>
    </source>
</reference>
<dbReference type="Gene3D" id="3.30.730.10">
    <property type="entry name" value="AP2/ERF domain"/>
    <property type="match status" value="1"/>
</dbReference>
<evidence type="ECO:0000256" key="1">
    <source>
        <dbReference type="ARBA" id="ARBA00004123"/>
    </source>
</evidence>
<dbReference type="CDD" id="cd00018">
    <property type="entry name" value="AP2"/>
    <property type="match status" value="1"/>
</dbReference>
<keyword evidence="4" id="KW-0010">Activator</keyword>
<evidence type="ECO:0000313" key="11">
    <source>
        <dbReference type="Proteomes" id="UP000006727"/>
    </source>
</evidence>
<evidence type="ECO:0000256" key="5">
    <source>
        <dbReference type="ARBA" id="ARBA00023163"/>
    </source>
</evidence>
<sequence>CDDEELIHQFGVAHLQVAGERCCARRRMQGEATVAIKQYMATSGRYGDDYGVVCKRSPPGRAKFLEFRHDVVQQERFKGIRYRPELGRYISEIRPAQPRKRKIWLGTFKTAEEAARAFDAGIFYTKKPVEYNFEDSPSILEPLPENLSPEQEHIEIQKRAKAAAARVEPSQSERPHPGTYAKFSDSYSSQKRSKRYFNQDNEYCDAQVHRPPREIQFWEVLNRS</sequence>
<dbReference type="EMBL" id="ABEU02000002">
    <property type="status" value="NOT_ANNOTATED_CDS"/>
    <property type="molecule type" value="Genomic_DNA"/>
</dbReference>
<organism evidence="10 11">
    <name type="scientific">Physcomitrium patens</name>
    <name type="common">Spreading-leaved earth moss</name>
    <name type="synonym">Physcomitrella patens</name>
    <dbReference type="NCBI Taxonomy" id="3218"/>
    <lineage>
        <taxon>Eukaryota</taxon>
        <taxon>Viridiplantae</taxon>
        <taxon>Streptophyta</taxon>
        <taxon>Embryophyta</taxon>
        <taxon>Bryophyta</taxon>
        <taxon>Bryophytina</taxon>
        <taxon>Bryopsida</taxon>
        <taxon>Funariidae</taxon>
        <taxon>Funariales</taxon>
        <taxon>Funariaceae</taxon>
        <taxon>Physcomitrium</taxon>
    </lineage>
</organism>
<keyword evidence="11" id="KW-1185">Reference proteome</keyword>
<comment type="subcellular location">
    <subcellularLocation>
        <location evidence="1">Nucleus</location>
    </subcellularLocation>
</comment>
<feature type="region of interest" description="Disordered" evidence="8">
    <location>
        <begin position="160"/>
        <end position="192"/>
    </location>
</feature>
<reference evidence="10" key="3">
    <citation type="submission" date="2020-12" db="UniProtKB">
        <authorList>
            <consortium name="EnsemblPlants"/>
        </authorList>
    </citation>
    <scope>IDENTIFICATION</scope>
</reference>
<evidence type="ECO:0000259" key="9">
    <source>
        <dbReference type="PROSITE" id="PS51032"/>
    </source>
</evidence>
<evidence type="ECO:0000313" key="10">
    <source>
        <dbReference type="EnsemblPlants" id="Pp3c2_25760V3.4"/>
    </source>
</evidence>
<dbReference type="InterPro" id="IPR045277">
    <property type="entry name" value="DRE1A-I"/>
</dbReference>
<proteinExistence type="inferred from homology"/>
<dbReference type="InterPro" id="IPR036955">
    <property type="entry name" value="AP2/ERF_dom_sf"/>
</dbReference>
<protein>
    <recommendedName>
        <fullName evidence="9">AP2/ERF domain-containing protein</fullName>
    </recommendedName>
</protein>
<keyword evidence="6" id="KW-0539">Nucleus</keyword>
<dbReference type="PANTHER" id="PTHR31839:SF2">
    <property type="entry name" value="DEHYDRATION-RESPONSIVE ELEMENT-BINDING PROTEIN 1D"/>
    <property type="match status" value="1"/>
</dbReference>